<name>H3GFH5_PHYRM</name>
<evidence type="ECO:0000313" key="2">
    <source>
        <dbReference type="EnsemblProtists" id="Phyra74462"/>
    </source>
</evidence>
<sequence length="224" mass="24855">MYLCDTISQENAPHEKPRSHVVIVEYKAGQWGVISILDLPHLTSPDILIVQDMRAIIGSSLSSRLLVAHLDVSDRMEWTVSLSGELELPSTHLCRGIYLAERSPFVDVASTEKCKRATFFHAGANLQPQPTFLSKFKVPRRSRPRSTAKPAEIVPAVTTDQTSKSSVDAVPSSSESKDLLELILVKMSAMQTQLNARFDDVDKELQQLTARVEHMERNVGTCAT</sequence>
<reference evidence="2" key="2">
    <citation type="submission" date="2015-06" db="UniProtKB">
        <authorList>
            <consortium name="EnsemblProtists"/>
        </authorList>
    </citation>
    <scope>IDENTIFICATION</scope>
    <source>
        <strain evidence="2">Pr102</strain>
    </source>
</reference>
<dbReference type="AlphaFoldDB" id="H3GFH5"/>
<accession>H3GFH5</accession>
<dbReference type="VEuPathDB" id="FungiDB:KRP23_14314"/>
<keyword evidence="3" id="KW-1185">Reference proteome</keyword>
<reference evidence="3" key="1">
    <citation type="journal article" date="2006" name="Science">
        <title>Phytophthora genome sequences uncover evolutionary origins and mechanisms of pathogenesis.</title>
        <authorList>
            <person name="Tyler B.M."/>
            <person name="Tripathy S."/>
            <person name="Zhang X."/>
            <person name="Dehal P."/>
            <person name="Jiang R.H."/>
            <person name="Aerts A."/>
            <person name="Arredondo F.D."/>
            <person name="Baxter L."/>
            <person name="Bensasson D."/>
            <person name="Beynon J.L."/>
            <person name="Chapman J."/>
            <person name="Damasceno C.M."/>
            <person name="Dorrance A.E."/>
            <person name="Dou D."/>
            <person name="Dickerman A.W."/>
            <person name="Dubchak I.L."/>
            <person name="Garbelotto M."/>
            <person name="Gijzen M."/>
            <person name="Gordon S.G."/>
            <person name="Govers F."/>
            <person name="Grunwald N.J."/>
            <person name="Huang W."/>
            <person name="Ivors K.L."/>
            <person name="Jones R.W."/>
            <person name="Kamoun S."/>
            <person name="Krampis K."/>
            <person name="Lamour K.H."/>
            <person name="Lee M.K."/>
            <person name="McDonald W.H."/>
            <person name="Medina M."/>
            <person name="Meijer H.J."/>
            <person name="Nordberg E.K."/>
            <person name="Maclean D.J."/>
            <person name="Ospina-Giraldo M.D."/>
            <person name="Morris P.F."/>
            <person name="Phuntumart V."/>
            <person name="Putnam N.H."/>
            <person name="Rash S."/>
            <person name="Rose J.K."/>
            <person name="Sakihama Y."/>
            <person name="Salamov A.A."/>
            <person name="Savidor A."/>
            <person name="Scheuring C.F."/>
            <person name="Smith B.M."/>
            <person name="Sobral B.W."/>
            <person name="Terry A."/>
            <person name="Torto-Alalibo T.A."/>
            <person name="Win J."/>
            <person name="Xu Z."/>
            <person name="Zhang H."/>
            <person name="Grigoriev I.V."/>
            <person name="Rokhsar D.S."/>
            <person name="Boore J.L."/>
        </authorList>
    </citation>
    <scope>NUCLEOTIDE SEQUENCE [LARGE SCALE GENOMIC DNA]</scope>
    <source>
        <strain evidence="3">Pr102</strain>
    </source>
</reference>
<dbReference type="EnsemblProtists" id="Phyra74462">
    <property type="protein sequence ID" value="Phyra74462"/>
    <property type="gene ID" value="Phyra74462"/>
</dbReference>
<evidence type="ECO:0000313" key="3">
    <source>
        <dbReference type="Proteomes" id="UP000005238"/>
    </source>
</evidence>
<feature type="coiled-coil region" evidence="1">
    <location>
        <begin position="191"/>
        <end position="218"/>
    </location>
</feature>
<dbReference type="Proteomes" id="UP000005238">
    <property type="component" value="Unassembled WGS sequence"/>
</dbReference>
<dbReference type="eggNOG" id="ENOG502S9HZ">
    <property type="taxonomic scope" value="Eukaryota"/>
</dbReference>
<proteinExistence type="predicted"/>
<evidence type="ECO:0000256" key="1">
    <source>
        <dbReference type="SAM" id="Coils"/>
    </source>
</evidence>
<dbReference type="VEuPathDB" id="FungiDB:KRP22_339"/>
<dbReference type="HOGENOM" id="CLU_107828_0_0_1"/>
<dbReference type="InParanoid" id="H3GFH5"/>
<protein>
    <submittedName>
        <fullName evidence="2">Uncharacterized protein</fullName>
    </submittedName>
</protein>
<dbReference type="OMA" id="QENAPHE"/>
<organism evidence="2 3">
    <name type="scientific">Phytophthora ramorum</name>
    <name type="common">Sudden oak death agent</name>
    <dbReference type="NCBI Taxonomy" id="164328"/>
    <lineage>
        <taxon>Eukaryota</taxon>
        <taxon>Sar</taxon>
        <taxon>Stramenopiles</taxon>
        <taxon>Oomycota</taxon>
        <taxon>Peronosporomycetes</taxon>
        <taxon>Peronosporales</taxon>
        <taxon>Peronosporaceae</taxon>
        <taxon>Phytophthora</taxon>
    </lineage>
</organism>
<keyword evidence="1" id="KW-0175">Coiled coil</keyword>
<dbReference type="EMBL" id="DS566005">
    <property type="status" value="NOT_ANNOTATED_CDS"/>
    <property type="molecule type" value="Genomic_DNA"/>
</dbReference>